<proteinExistence type="predicted"/>
<keyword evidence="3" id="KW-1185">Reference proteome</keyword>
<dbReference type="HOGENOM" id="CLU_3357096_0_0_5"/>
<keyword evidence="1" id="KW-0472">Membrane</keyword>
<gene>
    <name evidence="2" type="ORF">MicloDRAFT_00067110</name>
</gene>
<feature type="transmembrane region" description="Helical" evidence="1">
    <location>
        <begin position="12"/>
        <end position="35"/>
    </location>
</feature>
<sequence>MRFGSLPRPGWPTWIALAVIIAIGLAGLILLKLLLP</sequence>
<dbReference type="AlphaFoldDB" id="I4YPT9"/>
<evidence type="ECO:0000313" key="3">
    <source>
        <dbReference type="Proteomes" id="UP000003947"/>
    </source>
</evidence>
<keyword evidence="1" id="KW-0812">Transmembrane</keyword>
<reference evidence="2 3" key="1">
    <citation type="submission" date="2012-02" db="EMBL/GenBank/DDBJ databases">
        <title>Improved High-Quality Draft sequence of Microvirga sp. WSM3557.</title>
        <authorList>
            <consortium name="US DOE Joint Genome Institute"/>
            <person name="Lucas S."/>
            <person name="Han J."/>
            <person name="Lapidus A."/>
            <person name="Cheng J.-F."/>
            <person name="Goodwin L."/>
            <person name="Pitluck S."/>
            <person name="Peters L."/>
            <person name="Zhang X."/>
            <person name="Detter J.C."/>
            <person name="Han C."/>
            <person name="Tapia R."/>
            <person name="Land M."/>
            <person name="Hauser L."/>
            <person name="Kyrpides N."/>
            <person name="Ivanova N."/>
            <person name="Pagani I."/>
            <person name="Brau L."/>
            <person name="Yates R."/>
            <person name="O'Hara G."/>
            <person name="Rui T."/>
            <person name="Howieson J."/>
            <person name="Reeve W."/>
            <person name="Woyke T."/>
        </authorList>
    </citation>
    <scope>NUCLEOTIDE SEQUENCE [LARGE SCALE GENOMIC DNA]</scope>
    <source>
        <strain evidence="2 3">WSM3557</strain>
    </source>
</reference>
<accession>I4YPT9</accession>
<protein>
    <submittedName>
        <fullName evidence="2">Uncharacterized protein</fullName>
    </submittedName>
</protein>
<dbReference type="EMBL" id="JH660647">
    <property type="protein sequence ID" value="EIM25981.1"/>
    <property type="molecule type" value="Genomic_DNA"/>
</dbReference>
<keyword evidence="1" id="KW-1133">Transmembrane helix</keyword>
<dbReference type="PATRIC" id="fig|864069.3.peg.7172"/>
<dbReference type="Proteomes" id="UP000003947">
    <property type="component" value="Unassembled WGS sequence"/>
</dbReference>
<evidence type="ECO:0000313" key="2">
    <source>
        <dbReference type="EMBL" id="EIM25981.1"/>
    </source>
</evidence>
<evidence type="ECO:0000256" key="1">
    <source>
        <dbReference type="SAM" id="Phobius"/>
    </source>
</evidence>
<organism evidence="2 3">
    <name type="scientific">Microvirga lotononidis</name>
    <dbReference type="NCBI Taxonomy" id="864069"/>
    <lineage>
        <taxon>Bacteria</taxon>
        <taxon>Pseudomonadati</taxon>
        <taxon>Pseudomonadota</taxon>
        <taxon>Alphaproteobacteria</taxon>
        <taxon>Hyphomicrobiales</taxon>
        <taxon>Methylobacteriaceae</taxon>
        <taxon>Microvirga</taxon>
    </lineage>
</organism>
<name>I4YPT9_9HYPH</name>